<organism evidence="2 3">
    <name type="scientific">Batillaria attramentaria</name>
    <dbReference type="NCBI Taxonomy" id="370345"/>
    <lineage>
        <taxon>Eukaryota</taxon>
        <taxon>Metazoa</taxon>
        <taxon>Spiralia</taxon>
        <taxon>Lophotrochozoa</taxon>
        <taxon>Mollusca</taxon>
        <taxon>Gastropoda</taxon>
        <taxon>Caenogastropoda</taxon>
        <taxon>Sorbeoconcha</taxon>
        <taxon>Cerithioidea</taxon>
        <taxon>Batillariidae</taxon>
        <taxon>Batillaria</taxon>
    </lineage>
</organism>
<keyword evidence="1" id="KW-1133">Transmembrane helix</keyword>
<name>A0ABD0KQK8_9CAEN</name>
<evidence type="ECO:0000313" key="3">
    <source>
        <dbReference type="Proteomes" id="UP001519460"/>
    </source>
</evidence>
<dbReference type="Proteomes" id="UP001519460">
    <property type="component" value="Unassembled WGS sequence"/>
</dbReference>
<keyword evidence="1" id="KW-0812">Transmembrane</keyword>
<protein>
    <submittedName>
        <fullName evidence="2">Uncharacterized protein</fullName>
    </submittedName>
</protein>
<feature type="transmembrane region" description="Helical" evidence="1">
    <location>
        <begin position="25"/>
        <end position="44"/>
    </location>
</feature>
<sequence>MSCQRSIELVVCEDTSGQAGKVEDWLGFLGGLCLALRLVLLLTIRFRSYRRTSSCYRGSELVVWEDTGQAAGLDLHHQLPASQRHYQQVSCQGDLLRERTGRFRGLGAFCRKLGVCRGGLDEGTRVLPDAAAFITEGERRPPVWWEAPPHSQPVSFDMIALVIYSCTSEPVVSESKAWKGWLTVNRKDFADSV</sequence>
<evidence type="ECO:0000313" key="2">
    <source>
        <dbReference type="EMBL" id="KAK7489395.1"/>
    </source>
</evidence>
<comment type="caution">
    <text evidence="2">The sequence shown here is derived from an EMBL/GenBank/DDBJ whole genome shotgun (WGS) entry which is preliminary data.</text>
</comment>
<gene>
    <name evidence="2" type="ORF">BaRGS_00019339</name>
</gene>
<keyword evidence="3" id="KW-1185">Reference proteome</keyword>
<proteinExistence type="predicted"/>
<reference evidence="2 3" key="1">
    <citation type="journal article" date="2023" name="Sci. Data">
        <title>Genome assembly of the Korean intertidal mud-creeper Batillaria attramentaria.</title>
        <authorList>
            <person name="Patra A.K."/>
            <person name="Ho P.T."/>
            <person name="Jun S."/>
            <person name="Lee S.J."/>
            <person name="Kim Y."/>
            <person name="Won Y.J."/>
        </authorList>
    </citation>
    <scope>NUCLEOTIDE SEQUENCE [LARGE SCALE GENOMIC DNA]</scope>
    <source>
        <strain evidence="2">Wonlab-2016</strain>
    </source>
</reference>
<evidence type="ECO:0000256" key="1">
    <source>
        <dbReference type="SAM" id="Phobius"/>
    </source>
</evidence>
<accession>A0ABD0KQK8</accession>
<dbReference type="EMBL" id="JACVVK020000138">
    <property type="protein sequence ID" value="KAK7489395.1"/>
    <property type="molecule type" value="Genomic_DNA"/>
</dbReference>
<dbReference type="AlphaFoldDB" id="A0ABD0KQK8"/>
<keyword evidence="1" id="KW-0472">Membrane</keyword>